<dbReference type="RefSeq" id="WP_048253849.1">
    <property type="nucleotide sequence ID" value="NZ_CBCSIS010000043.1"/>
</dbReference>
<gene>
    <name evidence="1" type="ORF">RBJ30_13350</name>
</gene>
<evidence type="ECO:0000313" key="2">
    <source>
        <dbReference type="Proteomes" id="UP001236270"/>
    </source>
</evidence>
<dbReference type="Proteomes" id="UP001236270">
    <property type="component" value="Unassembled WGS sequence"/>
</dbReference>
<accession>A0AAW8HR86</accession>
<comment type="caution">
    <text evidence="1">The sequence shown here is derived from an EMBL/GenBank/DDBJ whole genome shotgun (WGS) entry which is preliminary data.</text>
</comment>
<dbReference type="GeneID" id="61382079"/>
<dbReference type="EMBL" id="JAVDNV010000008">
    <property type="protein sequence ID" value="MDQ2310075.1"/>
    <property type="molecule type" value="Genomic_DNA"/>
</dbReference>
<dbReference type="AlphaFoldDB" id="A0AAW8HR86"/>
<sequence length="102" mass="11541">MRDIYHQLVKVNPDFENYSADSLVECRNACGDAVFAITSTLTLIGNLTLNISMSEEYSNEDARRDLELLGYTLRHLPRMAQALEQNSATADYVLKQRKDGVQ</sequence>
<name>A0AAW8HR86_PLUGE</name>
<organism evidence="1 2">
    <name type="scientific">Pluralibacter gergoviae</name>
    <name type="common">Enterobacter gergoviae</name>
    <dbReference type="NCBI Taxonomy" id="61647"/>
    <lineage>
        <taxon>Bacteria</taxon>
        <taxon>Pseudomonadati</taxon>
        <taxon>Pseudomonadota</taxon>
        <taxon>Gammaproteobacteria</taxon>
        <taxon>Enterobacterales</taxon>
        <taxon>Enterobacteriaceae</taxon>
        <taxon>Pluralibacter</taxon>
    </lineage>
</organism>
<proteinExistence type="predicted"/>
<evidence type="ECO:0000313" key="1">
    <source>
        <dbReference type="EMBL" id="MDQ2310075.1"/>
    </source>
</evidence>
<protein>
    <submittedName>
        <fullName evidence="1">Uncharacterized protein</fullName>
    </submittedName>
</protein>
<reference evidence="1" key="1">
    <citation type="submission" date="2023-08" db="EMBL/GenBank/DDBJ databases">
        <title>WGS of pathogenic bacterial species, Los Angeles County Public Health Laboratories.</title>
        <authorList>
            <person name="Garrigues J.M."/>
            <person name="Green N.M."/>
        </authorList>
    </citation>
    <scope>NUCLEOTIDE SEQUENCE</scope>
    <source>
        <strain evidence="1">LACPHL-BACT-2023-00068</strain>
    </source>
</reference>